<keyword evidence="3 5" id="KW-1133">Transmembrane helix</keyword>
<feature type="transmembrane region" description="Helical" evidence="5">
    <location>
        <begin position="102"/>
        <end position="128"/>
    </location>
</feature>
<sequence>MTLLVLGILLWWGAHLFKRVAPGIREPMGNKGKGLVAIVLVASIVLMVIGYRSAESFELGIYPPFLQHINNLLMLLALYFTSPGPSKGAIFYKMRHPMLTGFGLWAIAHLLVNWDPASFVLFGGLWAWSIVEKIVINKTEPNWTPNPKGSIKKDAMFLLASVVLLAVIGYVHGMVGPSPFPGG</sequence>
<dbReference type="InterPro" id="IPR009915">
    <property type="entry name" value="NnrU_dom"/>
</dbReference>
<protein>
    <submittedName>
        <fullName evidence="7">NnrU family protein</fullName>
    </submittedName>
</protein>
<comment type="subcellular location">
    <subcellularLocation>
        <location evidence="1">Membrane</location>
        <topology evidence="1">Multi-pass membrane protein</topology>
    </subcellularLocation>
</comment>
<proteinExistence type="predicted"/>
<organism evidence="7 8">
    <name type="scientific">Pseudophaeobacter arcticus</name>
    <dbReference type="NCBI Taxonomy" id="385492"/>
    <lineage>
        <taxon>Bacteria</taxon>
        <taxon>Pseudomonadati</taxon>
        <taxon>Pseudomonadota</taxon>
        <taxon>Alphaproteobacteria</taxon>
        <taxon>Rhodobacterales</taxon>
        <taxon>Paracoccaceae</taxon>
        <taxon>Pseudophaeobacter</taxon>
    </lineage>
</organism>
<keyword evidence="2 5" id="KW-0812">Transmembrane</keyword>
<name>A0ABQ0AJ20_9RHOB</name>
<evidence type="ECO:0000256" key="2">
    <source>
        <dbReference type="ARBA" id="ARBA00022692"/>
    </source>
</evidence>
<keyword evidence="8" id="KW-1185">Reference proteome</keyword>
<feature type="transmembrane region" description="Helical" evidence="5">
    <location>
        <begin position="155"/>
        <end position="175"/>
    </location>
</feature>
<reference evidence="7 8" key="1">
    <citation type="submission" date="2024-04" db="EMBL/GenBank/DDBJ databases">
        <title>Draft genome sequence of Pseudophaeobacter arcticus NBRC 116598.</title>
        <authorList>
            <person name="Miyakawa T."/>
            <person name="Kusuya Y."/>
            <person name="Miura T."/>
        </authorList>
    </citation>
    <scope>NUCLEOTIDE SEQUENCE [LARGE SCALE GENOMIC DNA]</scope>
    <source>
        <strain evidence="7 8">SU-CL00105</strain>
    </source>
</reference>
<evidence type="ECO:0000259" key="6">
    <source>
        <dbReference type="Pfam" id="PF07298"/>
    </source>
</evidence>
<gene>
    <name evidence="7" type="ORF">NBRC116598_13100</name>
</gene>
<dbReference type="RefSeq" id="WP_295455662.1">
    <property type="nucleotide sequence ID" value="NZ_BAABWU010000003.1"/>
</dbReference>
<evidence type="ECO:0000256" key="3">
    <source>
        <dbReference type="ARBA" id="ARBA00022989"/>
    </source>
</evidence>
<feature type="transmembrane region" description="Helical" evidence="5">
    <location>
        <begin position="35"/>
        <end position="53"/>
    </location>
</feature>
<evidence type="ECO:0000313" key="8">
    <source>
        <dbReference type="Proteomes" id="UP001441944"/>
    </source>
</evidence>
<accession>A0ABQ0AJ20</accession>
<dbReference type="Proteomes" id="UP001441944">
    <property type="component" value="Unassembled WGS sequence"/>
</dbReference>
<feature type="domain" description="NnrU" evidence="6">
    <location>
        <begin position="3"/>
        <end position="176"/>
    </location>
</feature>
<dbReference type="Pfam" id="PF07298">
    <property type="entry name" value="NnrU"/>
    <property type="match status" value="1"/>
</dbReference>
<comment type="caution">
    <text evidence="7">The sequence shown here is derived from an EMBL/GenBank/DDBJ whole genome shotgun (WGS) entry which is preliminary data.</text>
</comment>
<dbReference type="EMBL" id="BAABWU010000003">
    <property type="protein sequence ID" value="GAA6195866.1"/>
    <property type="molecule type" value="Genomic_DNA"/>
</dbReference>
<evidence type="ECO:0000256" key="5">
    <source>
        <dbReference type="SAM" id="Phobius"/>
    </source>
</evidence>
<evidence type="ECO:0000313" key="7">
    <source>
        <dbReference type="EMBL" id="GAA6195866.1"/>
    </source>
</evidence>
<keyword evidence="4 5" id="KW-0472">Membrane</keyword>
<evidence type="ECO:0000256" key="4">
    <source>
        <dbReference type="ARBA" id="ARBA00023136"/>
    </source>
</evidence>
<evidence type="ECO:0000256" key="1">
    <source>
        <dbReference type="ARBA" id="ARBA00004141"/>
    </source>
</evidence>